<name>A0A7Z0DBJ7_9ACTN</name>
<feature type="transmembrane region" description="Helical" evidence="1">
    <location>
        <begin position="7"/>
        <end position="26"/>
    </location>
</feature>
<gene>
    <name evidence="2" type="ORF">GGQ54_002917</name>
</gene>
<feature type="transmembrane region" description="Helical" evidence="1">
    <location>
        <begin position="129"/>
        <end position="150"/>
    </location>
</feature>
<comment type="caution">
    <text evidence="2">The sequence shown here is derived from an EMBL/GenBank/DDBJ whole genome shotgun (WGS) entry which is preliminary data.</text>
</comment>
<dbReference type="EMBL" id="JACBZS010000001">
    <property type="protein sequence ID" value="NYI72357.1"/>
    <property type="molecule type" value="Genomic_DNA"/>
</dbReference>
<feature type="transmembrane region" description="Helical" evidence="1">
    <location>
        <begin position="523"/>
        <end position="543"/>
    </location>
</feature>
<sequence>MNPDAGPLGRVVLALCAVAVLLIGVAGRAAGWPVATVLLATYLNFGPGLAVALFGRMPWHRLVLLAVTVSQAVLVAVSFPFAWTGAVRITALWPVLAVVSGGLMLLAVRGDLRLLAAGRARWPRPSRDLAPTALALLGLGICLFAAWRVAGPAQPMGAAITAGPLWFVGAAVVLAAVVWSMLGGSVSGTGRLAGPALIASSVVVTSQFVMYRMPTVGVAARHLGIVDLLQARGYLSPETDIYQTWAGLFTSTAFVFEVAGVTSPFEYAAIWGTVAAPVMVLAVRTLAGRFVISRRAWVAGLVFALASSLTTSFYAPQVVGFVYALMILTLLIGRPPARHPWTDPSLLLATALCVALTVTHQISPFLLAFALGALAVFRLVRPVWLPLIPMLLAGGWAWLNLGVLQRYLPTGASFGRIFDNLAPPSRAASPYPVSIVNQVTFGVPAAALLLVGCFAVLTVLRLRTRLAIGLTAAAASPALLAVGTDYGQEGIFRVTLFALPWLAILVSLWPMPTRVRVRTPARIALGLALVVMFAANTIGLTGMDWSRVIRRSDVAAVTYFENNAPPGSLAFTLGTGAATPSRITRHYETVGFLGRETLFPADPFGQTGGPDYDPAADVDRTTDALLLTDAPQYWAIATTTTGIFGDRYGQQRLADYERLRAAWAASPRWELVFSDGDVQLYRYRGERA</sequence>
<feature type="transmembrane region" description="Helical" evidence="1">
    <location>
        <begin position="466"/>
        <end position="484"/>
    </location>
</feature>
<keyword evidence="1" id="KW-1133">Transmembrane helix</keyword>
<feature type="transmembrane region" description="Helical" evidence="1">
    <location>
        <begin position="299"/>
        <end position="326"/>
    </location>
</feature>
<keyword evidence="1" id="KW-0812">Transmembrane</keyword>
<feature type="transmembrane region" description="Helical" evidence="1">
    <location>
        <begin position="490"/>
        <end position="511"/>
    </location>
</feature>
<proteinExistence type="predicted"/>
<reference evidence="2 3" key="1">
    <citation type="submission" date="2020-07" db="EMBL/GenBank/DDBJ databases">
        <title>Sequencing the genomes of 1000 actinobacteria strains.</title>
        <authorList>
            <person name="Klenk H.-P."/>
        </authorList>
    </citation>
    <scope>NUCLEOTIDE SEQUENCE [LARGE SCALE GENOMIC DNA]</scope>
    <source>
        <strain evidence="2 3">DSM 103164</strain>
    </source>
</reference>
<accession>A0A7Z0DBJ7</accession>
<evidence type="ECO:0000313" key="3">
    <source>
        <dbReference type="Proteomes" id="UP000527616"/>
    </source>
</evidence>
<feature type="transmembrane region" description="Helical" evidence="1">
    <location>
        <begin position="89"/>
        <end position="108"/>
    </location>
</feature>
<protein>
    <recommendedName>
        <fullName evidence="4">Glycosyltransferase RgtA/B/C/D-like domain-containing protein</fullName>
    </recommendedName>
</protein>
<evidence type="ECO:0008006" key="4">
    <source>
        <dbReference type="Google" id="ProtNLM"/>
    </source>
</evidence>
<dbReference type="AlphaFoldDB" id="A0A7Z0DBJ7"/>
<feature type="transmembrane region" description="Helical" evidence="1">
    <location>
        <begin position="192"/>
        <end position="211"/>
    </location>
</feature>
<keyword evidence="3" id="KW-1185">Reference proteome</keyword>
<feature type="transmembrane region" description="Helical" evidence="1">
    <location>
        <begin position="268"/>
        <end position="287"/>
    </location>
</feature>
<feature type="transmembrane region" description="Helical" evidence="1">
    <location>
        <begin position="346"/>
        <end position="376"/>
    </location>
</feature>
<feature type="transmembrane region" description="Helical" evidence="1">
    <location>
        <begin position="383"/>
        <end position="399"/>
    </location>
</feature>
<dbReference type="RefSeq" id="WP_179446033.1">
    <property type="nucleotide sequence ID" value="NZ_JACBZS010000001.1"/>
</dbReference>
<feature type="transmembrane region" description="Helical" evidence="1">
    <location>
        <begin position="156"/>
        <end position="180"/>
    </location>
</feature>
<evidence type="ECO:0000256" key="1">
    <source>
        <dbReference type="SAM" id="Phobius"/>
    </source>
</evidence>
<feature type="transmembrane region" description="Helical" evidence="1">
    <location>
        <begin position="439"/>
        <end position="459"/>
    </location>
</feature>
<feature type="transmembrane region" description="Helical" evidence="1">
    <location>
        <begin position="62"/>
        <end position="83"/>
    </location>
</feature>
<feature type="transmembrane region" description="Helical" evidence="1">
    <location>
        <begin position="32"/>
        <end position="55"/>
    </location>
</feature>
<keyword evidence="1" id="KW-0472">Membrane</keyword>
<dbReference type="Proteomes" id="UP000527616">
    <property type="component" value="Unassembled WGS sequence"/>
</dbReference>
<evidence type="ECO:0000313" key="2">
    <source>
        <dbReference type="EMBL" id="NYI72357.1"/>
    </source>
</evidence>
<organism evidence="2 3">
    <name type="scientific">Naumannella cuiyingiana</name>
    <dbReference type="NCBI Taxonomy" id="1347891"/>
    <lineage>
        <taxon>Bacteria</taxon>
        <taxon>Bacillati</taxon>
        <taxon>Actinomycetota</taxon>
        <taxon>Actinomycetes</taxon>
        <taxon>Propionibacteriales</taxon>
        <taxon>Propionibacteriaceae</taxon>
        <taxon>Naumannella</taxon>
    </lineage>
</organism>